<evidence type="ECO:0000313" key="2">
    <source>
        <dbReference type="Proteomes" id="UP000005207"/>
    </source>
</evidence>
<protein>
    <submittedName>
        <fullName evidence="1">Uncharacterized protein</fullName>
    </submittedName>
</protein>
<dbReference type="OMA" id="NIFAPNY"/>
<keyword evidence="2" id="KW-1185">Reference proteome</keyword>
<accession>A0A669DUQ8</accession>
<proteinExistence type="predicted"/>
<dbReference type="Proteomes" id="UP000005207">
    <property type="component" value="Linkage group LG10"/>
</dbReference>
<dbReference type="Gene3D" id="3.60.10.10">
    <property type="entry name" value="Endonuclease/exonuclease/phosphatase"/>
    <property type="match status" value="1"/>
</dbReference>
<dbReference type="InterPro" id="IPR036691">
    <property type="entry name" value="Endo/exonu/phosph_ase_sf"/>
</dbReference>
<dbReference type="AlphaFoldDB" id="A0A669DUQ8"/>
<reference evidence="2" key="1">
    <citation type="submission" date="2012-01" db="EMBL/GenBank/DDBJ databases">
        <title>The Genome Sequence of Oreochromis niloticus (Nile Tilapia).</title>
        <authorList>
            <consortium name="Broad Institute Genome Assembly Team"/>
            <consortium name="Broad Institute Sequencing Platform"/>
            <person name="Di Palma F."/>
            <person name="Johnson J."/>
            <person name="Lander E.S."/>
            <person name="Lindblad-Toh K."/>
        </authorList>
    </citation>
    <scope>NUCLEOTIDE SEQUENCE [LARGE SCALE GENOMIC DNA]</scope>
</reference>
<dbReference type="SUPFAM" id="SSF56219">
    <property type="entry name" value="DNase I-like"/>
    <property type="match status" value="1"/>
</dbReference>
<name>A0A669DUQ8_ORENI</name>
<organism evidence="1 2">
    <name type="scientific">Oreochromis niloticus</name>
    <name type="common">Nile tilapia</name>
    <name type="synonym">Tilapia nilotica</name>
    <dbReference type="NCBI Taxonomy" id="8128"/>
    <lineage>
        <taxon>Eukaryota</taxon>
        <taxon>Metazoa</taxon>
        <taxon>Chordata</taxon>
        <taxon>Craniata</taxon>
        <taxon>Vertebrata</taxon>
        <taxon>Euteleostomi</taxon>
        <taxon>Actinopterygii</taxon>
        <taxon>Neopterygii</taxon>
        <taxon>Teleostei</taxon>
        <taxon>Neoteleostei</taxon>
        <taxon>Acanthomorphata</taxon>
        <taxon>Ovalentaria</taxon>
        <taxon>Cichlomorphae</taxon>
        <taxon>Cichliformes</taxon>
        <taxon>Cichlidae</taxon>
        <taxon>African cichlids</taxon>
        <taxon>Pseudocrenilabrinae</taxon>
        <taxon>Oreochromini</taxon>
        <taxon>Oreochromis</taxon>
    </lineage>
</organism>
<dbReference type="InParanoid" id="A0A669DUQ8"/>
<dbReference type="Ensembl" id="ENSONIT00000078751.1">
    <property type="protein sequence ID" value="ENSONIP00000062510.1"/>
    <property type="gene ID" value="ENSONIG00000042767.1"/>
</dbReference>
<reference evidence="1" key="3">
    <citation type="submission" date="2025-09" db="UniProtKB">
        <authorList>
            <consortium name="Ensembl"/>
        </authorList>
    </citation>
    <scope>IDENTIFICATION</scope>
</reference>
<dbReference type="GeneTree" id="ENSGT00940000175436"/>
<sequence>MQDNAPSHASKYSTAWLARKGIKEEKLITCSSQSRGVAILIHKQLQFKCTRMVKDEDGRTLLLLAEIQGHRMILSNIYAPNIDDPTFFGNKISDMGDYPILMAGDFSLVMDDILDQSTPSHARTNSIYIIHASLRQHH</sequence>
<evidence type="ECO:0000313" key="1">
    <source>
        <dbReference type="Ensembl" id="ENSONIP00000062510.1"/>
    </source>
</evidence>
<reference evidence="1" key="2">
    <citation type="submission" date="2025-08" db="UniProtKB">
        <authorList>
            <consortium name="Ensembl"/>
        </authorList>
    </citation>
    <scope>IDENTIFICATION</scope>
</reference>